<reference evidence="4" key="1">
    <citation type="submission" date="2022-08" db="EMBL/GenBank/DDBJ databases">
        <title>Genome analysis of Corynebacteriales strain.</title>
        <authorList>
            <person name="Lee S.D."/>
        </authorList>
    </citation>
    <scope>NUCLEOTIDE SEQUENCE</scope>
    <source>
        <strain evidence="4">D3-21</strain>
    </source>
</reference>
<dbReference type="GO" id="GO:0043856">
    <property type="term" value="F:anti-sigma factor antagonist activity"/>
    <property type="evidence" value="ECO:0007669"/>
    <property type="project" value="InterPro"/>
</dbReference>
<dbReference type="Pfam" id="PF01740">
    <property type="entry name" value="STAS"/>
    <property type="match status" value="1"/>
</dbReference>
<dbReference type="PANTHER" id="PTHR33495">
    <property type="entry name" value="ANTI-SIGMA FACTOR ANTAGONIST TM_1081-RELATED-RELATED"/>
    <property type="match status" value="1"/>
</dbReference>
<dbReference type="Proteomes" id="UP001152755">
    <property type="component" value="Unassembled WGS sequence"/>
</dbReference>
<feature type="domain" description="STAS" evidence="3">
    <location>
        <begin position="85"/>
        <end position="182"/>
    </location>
</feature>
<evidence type="ECO:0000313" key="4">
    <source>
        <dbReference type="EMBL" id="MDG3013671.1"/>
    </source>
</evidence>
<dbReference type="EMBL" id="JANRHA010000002">
    <property type="protein sequence ID" value="MDG3013671.1"/>
    <property type="molecule type" value="Genomic_DNA"/>
</dbReference>
<comment type="similarity">
    <text evidence="1 2">Belongs to the anti-sigma-factor antagonist family.</text>
</comment>
<dbReference type="PROSITE" id="PS50801">
    <property type="entry name" value="STAS"/>
    <property type="match status" value="1"/>
</dbReference>
<evidence type="ECO:0000313" key="5">
    <source>
        <dbReference type="Proteomes" id="UP001152755"/>
    </source>
</evidence>
<evidence type="ECO:0000256" key="1">
    <source>
        <dbReference type="ARBA" id="ARBA00009013"/>
    </source>
</evidence>
<evidence type="ECO:0000256" key="2">
    <source>
        <dbReference type="RuleBase" id="RU003749"/>
    </source>
</evidence>
<evidence type="ECO:0000259" key="3">
    <source>
        <dbReference type="PROSITE" id="PS50801"/>
    </source>
</evidence>
<comment type="caution">
    <text evidence="4">The sequence shown here is derived from an EMBL/GenBank/DDBJ whole genome shotgun (WGS) entry which is preliminary data.</text>
</comment>
<sequence length="183" mass="19948">MAEIDRRLARMRDDDPSRRTVLRARDRATLYLAAVSAGRADLIPESLYRGLLARTSPTTSIPKSGAVTTYEVPDRSDVGCSPTTVVTARGDLDSSTLPEFHRMLDHALSTSYHGVVVDLSAVEFISITAARELAHAARRAGRNRLDLRLVTGSAHLERTLTVTGTLSLFHRHDSLQSALGKGK</sequence>
<dbReference type="Gene3D" id="3.30.750.24">
    <property type="entry name" value="STAS domain"/>
    <property type="match status" value="1"/>
</dbReference>
<dbReference type="AlphaFoldDB" id="A0A9X4RG60"/>
<dbReference type="PANTHER" id="PTHR33495:SF2">
    <property type="entry name" value="ANTI-SIGMA FACTOR ANTAGONIST TM_1081-RELATED"/>
    <property type="match status" value="1"/>
</dbReference>
<dbReference type="RefSeq" id="WP_332519218.1">
    <property type="nucleotide sequence ID" value="NZ_JANRHA010000002.1"/>
</dbReference>
<dbReference type="CDD" id="cd07043">
    <property type="entry name" value="STAS_anti-anti-sigma_factors"/>
    <property type="match status" value="1"/>
</dbReference>
<dbReference type="SUPFAM" id="SSF52091">
    <property type="entry name" value="SpoIIaa-like"/>
    <property type="match status" value="1"/>
</dbReference>
<dbReference type="InterPro" id="IPR003658">
    <property type="entry name" value="Anti-sigma_ant"/>
</dbReference>
<keyword evidence="5" id="KW-1185">Reference proteome</keyword>
<name>A0A9X4RG60_9ACTN</name>
<organism evidence="4 5">
    <name type="scientific">Speluncibacter jeojiensis</name>
    <dbReference type="NCBI Taxonomy" id="2710754"/>
    <lineage>
        <taxon>Bacteria</taxon>
        <taxon>Bacillati</taxon>
        <taxon>Actinomycetota</taxon>
        <taxon>Actinomycetes</taxon>
        <taxon>Mycobacteriales</taxon>
        <taxon>Speluncibacteraceae</taxon>
        <taxon>Speluncibacter</taxon>
    </lineage>
</organism>
<gene>
    <name evidence="4" type="ORF">NVS88_03760</name>
</gene>
<accession>A0A9X4RG60</accession>
<dbReference type="InterPro" id="IPR036513">
    <property type="entry name" value="STAS_dom_sf"/>
</dbReference>
<dbReference type="InterPro" id="IPR002645">
    <property type="entry name" value="STAS_dom"/>
</dbReference>
<dbReference type="NCBIfam" id="TIGR00377">
    <property type="entry name" value="ant_ant_sig"/>
    <property type="match status" value="1"/>
</dbReference>
<proteinExistence type="inferred from homology"/>
<protein>
    <recommendedName>
        <fullName evidence="2">Anti-sigma factor antagonist</fullName>
    </recommendedName>
</protein>